<sequence>MGEGHPVEFVDAGDLVTELIRAQRQWDRVERIGQAAGAAPREVFGLARAVVCGWWGREEFWERERVWGPRLEQLVAATRGWCPDPAGWGVEQWRLLVRDVMTFPEVVAVAEALVDPRMQQLAAENRSGALVRGRGSGERFAAALGKRLGREWLAELEAQGHGGPLASWAHAVVREQRRPAGSLAQQGRYGLWWVHTAHRPVEVGMGLRRLASPLSAGPGARGVRVRQDMANRRRREAGGQSCGCRGGPGKAGA</sequence>
<protein>
    <submittedName>
        <fullName evidence="2">Uncharacterized protein</fullName>
    </submittedName>
</protein>
<geneLocation type="plasmid" evidence="2">
    <name>pKM77-8_2</name>
</geneLocation>
<evidence type="ECO:0000256" key="1">
    <source>
        <dbReference type="SAM" id="MobiDB-lite"/>
    </source>
</evidence>
<name>A0AAT9I062_9ACTN</name>
<keyword evidence="2" id="KW-0614">Plasmid</keyword>
<accession>A0AAT9I062</accession>
<proteinExistence type="predicted"/>
<dbReference type="EMBL" id="AP035770">
    <property type="protein sequence ID" value="BFO23201.1"/>
    <property type="molecule type" value="Genomic_DNA"/>
</dbReference>
<feature type="region of interest" description="Disordered" evidence="1">
    <location>
        <begin position="231"/>
        <end position="253"/>
    </location>
</feature>
<evidence type="ECO:0000313" key="2">
    <source>
        <dbReference type="EMBL" id="BFO23201.1"/>
    </source>
</evidence>
<gene>
    <name evidence="2" type="ORF">SHKM778_95890</name>
</gene>
<feature type="compositionally biased region" description="Gly residues" evidence="1">
    <location>
        <begin position="240"/>
        <end position="253"/>
    </location>
</feature>
<dbReference type="AlphaFoldDB" id="A0AAT9I062"/>
<reference evidence="2" key="1">
    <citation type="submission" date="2024-06" db="EMBL/GenBank/DDBJ databases">
        <authorList>
            <consortium name="consrtm"/>
            <person name="Uemura M."/>
            <person name="Terahara T."/>
        </authorList>
    </citation>
    <scope>NUCLEOTIDE SEQUENCE</scope>
    <source>
        <strain evidence="2">KM77-8</strain>
        <plasmid evidence="2">pKM77-8_2</plasmid>
    </source>
</reference>
<organism evidence="2">
    <name type="scientific">Streptomyces haneummycinicus</name>
    <dbReference type="NCBI Taxonomy" id="3074435"/>
    <lineage>
        <taxon>Bacteria</taxon>
        <taxon>Bacillati</taxon>
        <taxon>Actinomycetota</taxon>
        <taxon>Actinomycetes</taxon>
        <taxon>Kitasatosporales</taxon>
        <taxon>Streptomycetaceae</taxon>
        <taxon>Streptomyces</taxon>
    </lineage>
</organism>
<reference evidence="2" key="2">
    <citation type="submission" date="2024-07" db="EMBL/GenBank/DDBJ databases">
        <title>Streptomyces haneummycinica sp. nov., a new antibiotic-producing actinobacterium isolated from marine sediment.</title>
        <authorList>
            <person name="Uemura M."/>
            <person name="Hamada M."/>
            <person name="Hirano S."/>
            <person name="Kobayashi K."/>
            <person name="Ohshiro T."/>
            <person name="Kobayashi T."/>
            <person name="Terahara T."/>
        </authorList>
    </citation>
    <scope>NUCLEOTIDE SEQUENCE</scope>
    <source>
        <strain evidence="2">KM77-8</strain>
        <plasmid evidence="2">pKM77-8_2</plasmid>
    </source>
</reference>